<keyword evidence="1" id="KW-1133">Transmembrane helix</keyword>
<dbReference type="Pfam" id="PF04977">
    <property type="entry name" value="DivIC"/>
    <property type="match status" value="1"/>
</dbReference>
<dbReference type="KEGG" id="cpb:Cphamn1_0310"/>
<keyword evidence="1" id="KW-0472">Membrane</keyword>
<accession>B3EL52</accession>
<feature type="transmembrane region" description="Helical" evidence="1">
    <location>
        <begin position="15"/>
        <end position="39"/>
    </location>
</feature>
<dbReference type="HOGENOM" id="CLU_2272376_0_0_10"/>
<dbReference type="EMBL" id="CP001101">
    <property type="protein sequence ID" value="ACE03279.1"/>
    <property type="molecule type" value="Genomic_DNA"/>
</dbReference>
<organism evidence="2">
    <name type="scientific">Chlorobium phaeobacteroides (strain BS1)</name>
    <dbReference type="NCBI Taxonomy" id="331678"/>
    <lineage>
        <taxon>Bacteria</taxon>
        <taxon>Pseudomonadati</taxon>
        <taxon>Chlorobiota</taxon>
        <taxon>Chlorobiia</taxon>
        <taxon>Chlorobiales</taxon>
        <taxon>Chlorobiaceae</taxon>
        <taxon>Chlorobium/Pelodictyon group</taxon>
        <taxon>Chlorobium</taxon>
    </lineage>
</organism>
<dbReference type="STRING" id="331678.Cphamn1_0310"/>
<dbReference type="InterPro" id="IPR007060">
    <property type="entry name" value="FtsL/DivIC"/>
</dbReference>
<proteinExistence type="predicted"/>
<reference evidence="2" key="1">
    <citation type="submission" date="2008-06" db="EMBL/GenBank/DDBJ databases">
        <title>Complete sequence of Chlorobium phaeobacteroides BS1.</title>
        <authorList>
            <consortium name="US DOE Joint Genome Institute"/>
            <person name="Lucas S."/>
            <person name="Copeland A."/>
            <person name="Lapidus A."/>
            <person name="Glavina del Rio T."/>
            <person name="Dalin E."/>
            <person name="Tice H."/>
            <person name="Bruce D."/>
            <person name="Goodwin L."/>
            <person name="Pitluck S."/>
            <person name="Schmutz J."/>
            <person name="Larimer F."/>
            <person name="Land M."/>
            <person name="Hauser L."/>
            <person name="Kyrpides N."/>
            <person name="Ovchinnikova G."/>
            <person name="Li T."/>
            <person name="Liu Z."/>
            <person name="Zhao F."/>
            <person name="Overmann J."/>
            <person name="Bryant D.A."/>
            <person name="Richardson P."/>
        </authorList>
    </citation>
    <scope>NUCLEOTIDE SEQUENCE [LARGE SCALE GENOMIC DNA]</scope>
    <source>
        <strain evidence="2">BS1</strain>
    </source>
</reference>
<keyword evidence="1" id="KW-0812">Transmembrane</keyword>
<gene>
    <name evidence="2" type="ordered locus">Cphamn1_0310</name>
</gene>
<sequence>MADIWAYILSRPRKIFLLVLAGIFVLWIVFGDYGVVARLRMEAEHGMLRARQQQEESKIIENTRKIRQVDDPEAIEKIAREKYNFSRDEEILFIIEKK</sequence>
<evidence type="ECO:0000313" key="2">
    <source>
        <dbReference type="EMBL" id="ACE03279.1"/>
    </source>
</evidence>
<dbReference type="eggNOG" id="COG2919">
    <property type="taxonomic scope" value="Bacteria"/>
</dbReference>
<name>B3EL52_CHLPB</name>
<evidence type="ECO:0000256" key="1">
    <source>
        <dbReference type="SAM" id="Phobius"/>
    </source>
</evidence>
<protein>
    <submittedName>
        <fullName evidence="2">Septum formation initiator</fullName>
    </submittedName>
</protein>
<dbReference type="AlphaFoldDB" id="B3EL52"/>